<dbReference type="eggNOG" id="arCOG00307">
    <property type="taxonomic scope" value="Archaea"/>
</dbReference>
<dbReference type="InterPro" id="IPR016195">
    <property type="entry name" value="Pol/histidinol_Pase-like"/>
</dbReference>
<dbReference type="AlphaFoldDB" id="G7VEH0"/>
<name>G7VEH0_9CREN</name>
<organism evidence="1 2">
    <name type="scientific">Pyrobaculum ferrireducens</name>
    <dbReference type="NCBI Taxonomy" id="1104324"/>
    <lineage>
        <taxon>Archaea</taxon>
        <taxon>Thermoproteota</taxon>
        <taxon>Thermoprotei</taxon>
        <taxon>Thermoproteales</taxon>
        <taxon>Thermoproteaceae</taxon>
        <taxon>Pyrobaculum</taxon>
    </lineage>
</organism>
<keyword evidence="2" id="KW-1185">Reference proteome</keyword>
<dbReference type="SUPFAM" id="SSF89550">
    <property type="entry name" value="PHP domain-like"/>
    <property type="match status" value="1"/>
</dbReference>
<dbReference type="KEGG" id="pyr:P186_0126"/>
<evidence type="ECO:0000313" key="2">
    <source>
        <dbReference type="Proteomes" id="UP000005867"/>
    </source>
</evidence>
<protein>
    <submittedName>
        <fullName evidence="1">Uncharacterized protein</fullName>
    </submittedName>
</protein>
<gene>
    <name evidence="1" type="ORF">P186_0126</name>
</gene>
<dbReference type="HOGENOM" id="CLU_1444723_0_0_2"/>
<sequence>MFLNRPHVCPVSGVVVRRGFVEWDLASPGPAVERALWEVGVRAVLLREEAETSLLAPFVRGVDVKWAEARGRDKFNVYVYKPDVQLIRVSPHAPLTRDQVRAAVRYGKYVELQLRPLLSNLALLAEWLKVLEPEAVVFSTPVEGLRDVKSPLDVAALLVEISGGDDWIYPFKNSLAVLTELVAGRDD</sequence>
<dbReference type="Proteomes" id="UP000005867">
    <property type="component" value="Chromosome"/>
</dbReference>
<dbReference type="BioCyc" id="PSP1104324:GJSN-126-MONOMER"/>
<dbReference type="EMBL" id="CP003098">
    <property type="protein sequence ID" value="AET31594.1"/>
    <property type="molecule type" value="Genomic_DNA"/>
</dbReference>
<proteinExistence type="predicted"/>
<evidence type="ECO:0000313" key="1">
    <source>
        <dbReference type="EMBL" id="AET31594.1"/>
    </source>
</evidence>
<reference evidence="1 2" key="1">
    <citation type="journal article" date="2012" name="J. Bacteriol.">
        <title>Complete genome sequence of strain 1860, a crenarchaeon of the genus pyrobaculum able to grow with various electron acceptors.</title>
        <authorList>
            <person name="Mardanov A.V."/>
            <person name="Gumerov V.M."/>
            <person name="Slobodkina G.B."/>
            <person name="Beletsky A.V."/>
            <person name="Bonch-Osmolovskaya E.A."/>
            <person name="Ravin N.V."/>
            <person name="Skryabin K.G."/>
        </authorList>
    </citation>
    <scope>NUCLEOTIDE SEQUENCE [LARGE SCALE GENOMIC DNA]</scope>
    <source>
        <strain evidence="1 2">1860</strain>
    </source>
</reference>
<accession>G7VEH0</accession>
<dbReference type="STRING" id="1104324.P186_0126"/>